<feature type="region of interest" description="Disordered" evidence="1">
    <location>
        <begin position="27"/>
        <end position="77"/>
    </location>
</feature>
<evidence type="ECO:0000313" key="3">
    <source>
        <dbReference type="EMBL" id="KAK8739574.1"/>
    </source>
</evidence>
<dbReference type="InterPro" id="IPR001304">
    <property type="entry name" value="C-type_lectin-like"/>
</dbReference>
<evidence type="ECO:0000259" key="2">
    <source>
        <dbReference type="PROSITE" id="PS50041"/>
    </source>
</evidence>
<reference evidence="3 4" key="1">
    <citation type="journal article" date="2024" name="BMC Genomics">
        <title>Genome assembly of redclaw crayfish (Cherax quadricarinatus) provides insights into its immune adaptation and hypoxia tolerance.</title>
        <authorList>
            <person name="Liu Z."/>
            <person name="Zheng J."/>
            <person name="Li H."/>
            <person name="Fang K."/>
            <person name="Wang S."/>
            <person name="He J."/>
            <person name="Zhou D."/>
            <person name="Weng S."/>
            <person name="Chi M."/>
            <person name="Gu Z."/>
            <person name="He J."/>
            <person name="Li F."/>
            <person name="Wang M."/>
        </authorList>
    </citation>
    <scope>NUCLEOTIDE SEQUENCE [LARGE SCALE GENOMIC DNA]</scope>
    <source>
        <strain evidence="3">ZL_2023a</strain>
    </source>
</reference>
<sequence>MMAEAIEALHVRLTRLENIILHSPDLQPSGSVNRLGTASPTSAPQSTGGVNQVGSTSLPTSLHPSGSLNQMGTASPPSEDSCLASNFTRIGDRCYHFSVWRGLRLHWKDASDSCETMGAKLAEPITRSEFVALTQHLSSSASVIGYSYWIGGLYPGMSWRWVYNGKEVTLDPFYWTREDSLGRKVIPGNTTTGRCLSLTFQVKASDYYYYADECGFEKYYICELLEKIHQRH</sequence>
<dbReference type="CDD" id="cd00037">
    <property type="entry name" value="CLECT"/>
    <property type="match status" value="1"/>
</dbReference>
<dbReference type="PROSITE" id="PS50041">
    <property type="entry name" value="C_TYPE_LECTIN_2"/>
    <property type="match status" value="1"/>
</dbReference>
<accession>A0AAW0XNH0</accession>
<evidence type="ECO:0000313" key="4">
    <source>
        <dbReference type="Proteomes" id="UP001445076"/>
    </source>
</evidence>
<organism evidence="3 4">
    <name type="scientific">Cherax quadricarinatus</name>
    <name type="common">Australian red claw crayfish</name>
    <dbReference type="NCBI Taxonomy" id="27406"/>
    <lineage>
        <taxon>Eukaryota</taxon>
        <taxon>Metazoa</taxon>
        <taxon>Ecdysozoa</taxon>
        <taxon>Arthropoda</taxon>
        <taxon>Crustacea</taxon>
        <taxon>Multicrustacea</taxon>
        <taxon>Malacostraca</taxon>
        <taxon>Eumalacostraca</taxon>
        <taxon>Eucarida</taxon>
        <taxon>Decapoda</taxon>
        <taxon>Pleocyemata</taxon>
        <taxon>Astacidea</taxon>
        <taxon>Parastacoidea</taxon>
        <taxon>Parastacidae</taxon>
        <taxon>Cherax</taxon>
    </lineage>
</organism>
<evidence type="ECO:0000256" key="1">
    <source>
        <dbReference type="SAM" id="MobiDB-lite"/>
    </source>
</evidence>
<gene>
    <name evidence="3" type="ORF">OTU49_003411</name>
</gene>
<comment type="caution">
    <text evidence="3">The sequence shown here is derived from an EMBL/GenBank/DDBJ whole genome shotgun (WGS) entry which is preliminary data.</text>
</comment>
<keyword evidence="4" id="KW-1185">Reference proteome</keyword>
<feature type="domain" description="C-type lectin" evidence="2">
    <location>
        <begin position="90"/>
        <end position="223"/>
    </location>
</feature>
<dbReference type="Gene3D" id="3.10.100.10">
    <property type="entry name" value="Mannose-Binding Protein A, subunit A"/>
    <property type="match status" value="1"/>
</dbReference>
<name>A0AAW0XNH0_CHEQU</name>
<dbReference type="InterPro" id="IPR016187">
    <property type="entry name" value="CTDL_fold"/>
</dbReference>
<dbReference type="EMBL" id="JARKIK010000036">
    <property type="protein sequence ID" value="KAK8739574.1"/>
    <property type="molecule type" value="Genomic_DNA"/>
</dbReference>
<dbReference type="SUPFAM" id="SSF56436">
    <property type="entry name" value="C-type lectin-like"/>
    <property type="match status" value="1"/>
</dbReference>
<dbReference type="SMART" id="SM00034">
    <property type="entry name" value="CLECT"/>
    <property type="match status" value="1"/>
</dbReference>
<dbReference type="InterPro" id="IPR016186">
    <property type="entry name" value="C-type_lectin-like/link_sf"/>
</dbReference>
<dbReference type="AlphaFoldDB" id="A0AAW0XNH0"/>
<proteinExistence type="predicted"/>
<dbReference type="Proteomes" id="UP001445076">
    <property type="component" value="Unassembled WGS sequence"/>
</dbReference>
<dbReference type="Pfam" id="PF00059">
    <property type="entry name" value="Lectin_C"/>
    <property type="match status" value="1"/>
</dbReference>
<protein>
    <recommendedName>
        <fullName evidence="2">C-type lectin domain-containing protein</fullName>
    </recommendedName>
</protein>